<dbReference type="AlphaFoldDB" id="U7DAB9"/>
<reference evidence="1 2" key="1">
    <citation type="journal article" date="2013" name="Environ. Microbiol.">
        <title>Genome analysis of Chitinivibrio alkaliphilus gen. nov., sp. nov., a novel extremely haloalkaliphilic anaerobic chitinolytic bacterium from the candidate phylum Termite Group 3.</title>
        <authorList>
            <person name="Sorokin D.Y."/>
            <person name="Gumerov V.M."/>
            <person name="Rakitin A.L."/>
            <person name="Beletsky A.V."/>
            <person name="Damste J.S."/>
            <person name="Muyzer G."/>
            <person name="Mardanov A.V."/>
            <person name="Ravin N.V."/>
        </authorList>
    </citation>
    <scope>NUCLEOTIDE SEQUENCE [LARGE SCALE GENOMIC DNA]</scope>
    <source>
        <strain evidence="1 2">ACht1</strain>
    </source>
</reference>
<sequence>MKTLFLSGWAVHKTHLPHPLSSTTAWFDTTTHMALLAGNNSFGSWEETAAELLAPYTDHRLVAWSSGSFFALAAARFFSFPEIHLFAATRSFIARKNAPGVSPRILAKMQKTMEYQPKETLRRFYINCGFTSPPEGCPYTPNTLMQGLSFLAAVEMHSLPEKSRITSLHHGNQDRILPLRAGEDLAHHLDIPCTVHKAPHHIDIMYTLL</sequence>
<proteinExistence type="predicted"/>
<evidence type="ECO:0000313" key="1">
    <source>
        <dbReference type="EMBL" id="ERP38977.1"/>
    </source>
</evidence>
<comment type="caution">
    <text evidence="1">The sequence shown here is derived from an EMBL/GenBank/DDBJ whole genome shotgun (WGS) entry which is preliminary data.</text>
</comment>
<name>U7DAB9_9BACT</name>
<evidence type="ECO:0000313" key="2">
    <source>
        <dbReference type="Proteomes" id="UP000017148"/>
    </source>
</evidence>
<dbReference type="InterPro" id="IPR029058">
    <property type="entry name" value="AB_hydrolase_fold"/>
</dbReference>
<dbReference type="EMBL" id="ASJR01000003">
    <property type="protein sequence ID" value="ERP38977.1"/>
    <property type="molecule type" value="Genomic_DNA"/>
</dbReference>
<dbReference type="SUPFAM" id="SSF53474">
    <property type="entry name" value="alpha/beta-Hydrolases"/>
    <property type="match status" value="1"/>
</dbReference>
<keyword evidence="2" id="KW-1185">Reference proteome</keyword>
<dbReference type="RefSeq" id="WP_022636005.1">
    <property type="nucleotide sequence ID" value="NZ_ASJR01000003.1"/>
</dbReference>
<dbReference type="Proteomes" id="UP000017148">
    <property type="component" value="Unassembled WGS sequence"/>
</dbReference>
<dbReference type="Gene3D" id="3.40.50.1820">
    <property type="entry name" value="alpha/beta hydrolase"/>
    <property type="match status" value="1"/>
</dbReference>
<dbReference type="STRING" id="1313304.CALK_0468"/>
<dbReference type="OrthoDB" id="7165362at2"/>
<organism evidence="1 2">
    <name type="scientific">Chitinivibrio alkaliphilus ACht1</name>
    <dbReference type="NCBI Taxonomy" id="1313304"/>
    <lineage>
        <taxon>Bacteria</taxon>
        <taxon>Pseudomonadati</taxon>
        <taxon>Fibrobacterota</taxon>
        <taxon>Chitinivibrionia</taxon>
        <taxon>Chitinivibrionales</taxon>
        <taxon>Chitinivibrionaceae</taxon>
        <taxon>Chitinivibrio</taxon>
    </lineage>
</organism>
<gene>
    <name evidence="1" type="ORF">CALK_0468</name>
</gene>
<dbReference type="eggNOG" id="COG1073">
    <property type="taxonomic scope" value="Bacteria"/>
</dbReference>
<protein>
    <submittedName>
        <fullName evidence="1">Uncharacterized protein</fullName>
    </submittedName>
</protein>
<accession>U7DAB9</accession>